<sequence>MTDQHSIIFDIKKYAIHDGPGIRTTVFMNGCPLSCPWCHNPEGLSLESRVTYNGQSCIGCGECVAACPEQALELNENGVARDLVKCINCGHCAEICPANAMEKTGRCHSTDSLMEMIKKDRLFYESSGGGVTFSGGEPLVQWRSLDRLLRGCTRLGIHTAVDTSGYSTWGILEKIAENTDLFLFDLKVMDDSQHRLYTGVSNGFILSNLKKLSRRGAAIIIRFPLISGVNADTQNLEKMGRFVADLPQVHQVDILPYHDFQRAKYHKFGLAYPGEKIEPVSKLQITRAVDTLTHFGLNVHVH</sequence>
<keyword evidence="4" id="KW-0004">4Fe-4S</keyword>
<dbReference type="InterPro" id="IPR058240">
    <property type="entry name" value="rSAM_sf"/>
</dbReference>
<dbReference type="NCBIfam" id="TIGR02494">
    <property type="entry name" value="PFLE_PFLC"/>
    <property type="match status" value="1"/>
</dbReference>
<dbReference type="HOGENOM" id="CLU_058969_0_0_7"/>
<dbReference type="PANTHER" id="PTHR30352:SF4">
    <property type="entry name" value="PYRUVATE FORMATE-LYASE 2-ACTIVATING ENZYME"/>
    <property type="match status" value="1"/>
</dbReference>
<dbReference type="RefSeq" id="WP_015906689.1">
    <property type="nucleotide sequence ID" value="NC_012108.1"/>
</dbReference>
<evidence type="ECO:0000256" key="4">
    <source>
        <dbReference type="ARBA" id="ARBA00022485"/>
    </source>
</evidence>
<dbReference type="GO" id="GO:0046872">
    <property type="term" value="F:metal ion binding"/>
    <property type="evidence" value="ECO:0007669"/>
    <property type="project" value="UniProtKB-KW"/>
</dbReference>
<dbReference type="CDD" id="cd01335">
    <property type="entry name" value="Radical_SAM"/>
    <property type="match status" value="1"/>
</dbReference>
<evidence type="ECO:0000259" key="11">
    <source>
        <dbReference type="PROSITE" id="PS51918"/>
    </source>
</evidence>
<dbReference type="SFLD" id="SFLDG01066">
    <property type="entry name" value="organic_radical-activating_enz"/>
    <property type="match status" value="1"/>
</dbReference>
<comment type="similarity">
    <text evidence="2">Belongs to the organic radical-activating enzymes family.</text>
</comment>
<accession>C0QIN8</accession>
<dbReference type="PROSITE" id="PS01087">
    <property type="entry name" value="RADICAL_ACTIVATING"/>
    <property type="match status" value="1"/>
</dbReference>
<evidence type="ECO:0000256" key="8">
    <source>
        <dbReference type="ARBA" id="ARBA00023004"/>
    </source>
</evidence>
<feature type="domain" description="4Fe-4S ferredoxin-type" evidence="10">
    <location>
        <begin position="48"/>
        <end position="77"/>
    </location>
</feature>
<dbReference type="Proteomes" id="UP000000442">
    <property type="component" value="Chromosome"/>
</dbReference>
<dbReference type="InterPro" id="IPR040074">
    <property type="entry name" value="BssD/PflA/YjjW"/>
</dbReference>
<keyword evidence="8" id="KW-0408">Iron</keyword>
<dbReference type="Gene3D" id="3.20.20.70">
    <property type="entry name" value="Aldolase class I"/>
    <property type="match status" value="1"/>
</dbReference>
<dbReference type="GO" id="GO:0043365">
    <property type="term" value="F:[formate-C-acetyltransferase]-activating enzyme activity"/>
    <property type="evidence" value="ECO:0007669"/>
    <property type="project" value="UniProtKB-EC"/>
</dbReference>
<feature type="domain" description="4Fe-4S ferredoxin-type" evidence="10">
    <location>
        <begin position="79"/>
        <end position="106"/>
    </location>
</feature>
<dbReference type="InterPro" id="IPR017900">
    <property type="entry name" value="4Fe4S_Fe_S_CS"/>
</dbReference>
<name>C0QIN8_DESAH</name>
<dbReference type="InterPro" id="IPR007197">
    <property type="entry name" value="rSAM"/>
</dbReference>
<dbReference type="Pfam" id="PF04055">
    <property type="entry name" value="Radical_SAM"/>
    <property type="match status" value="1"/>
</dbReference>
<dbReference type="EC" id="1.97.1.4" evidence="12"/>
<dbReference type="PROSITE" id="PS00198">
    <property type="entry name" value="4FE4S_FER_1"/>
    <property type="match status" value="2"/>
</dbReference>
<evidence type="ECO:0000256" key="5">
    <source>
        <dbReference type="ARBA" id="ARBA00022691"/>
    </source>
</evidence>
<reference evidence="12 13" key="1">
    <citation type="journal article" date="2009" name="Environ. Microbiol.">
        <title>Genome sequence of Desulfobacterium autotrophicum HRM2, a marine sulfate reducer oxidizing organic carbon completely to carbon dioxide.</title>
        <authorList>
            <person name="Strittmatter A.W."/>
            <person name="Liesegang H."/>
            <person name="Rabus R."/>
            <person name="Decker I."/>
            <person name="Amann J."/>
            <person name="Andres S."/>
            <person name="Henne A."/>
            <person name="Fricke W.F."/>
            <person name="Martinez-Arias R."/>
            <person name="Bartels D."/>
            <person name="Goesmann A."/>
            <person name="Krause L."/>
            <person name="Puehler A."/>
            <person name="Klenk H.P."/>
            <person name="Richter M."/>
            <person name="Schuler M."/>
            <person name="Gloeckner F.O."/>
            <person name="Meyerdierks A."/>
            <person name="Gottschalk G."/>
            <person name="Amann R."/>
        </authorList>
    </citation>
    <scope>NUCLEOTIDE SEQUENCE [LARGE SCALE GENOMIC DNA]</scope>
    <source>
        <strain evidence="13">ATCC 43914 / DSM 3382 / HRM2</strain>
    </source>
</reference>
<feature type="domain" description="Radical SAM core" evidence="11">
    <location>
        <begin position="17"/>
        <end position="298"/>
    </location>
</feature>
<dbReference type="EMBL" id="CP001087">
    <property type="protein sequence ID" value="ACN17982.1"/>
    <property type="molecule type" value="Genomic_DNA"/>
</dbReference>
<evidence type="ECO:0000313" key="12">
    <source>
        <dbReference type="EMBL" id="ACN17982.1"/>
    </source>
</evidence>
<dbReference type="SFLD" id="SFLDS00029">
    <property type="entry name" value="Radical_SAM"/>
    <property type="match status" value="1"/>
</dbReference>
<keyword evidence="7 12" id="KW-0560">Oxidoreductase</keyword>
<dbReference type="Pfam" id="PF00037">
    <property type="entry name" value="Fer4"/>
    <property type="match status" value="2"/>
</dbReference>
<evidence type="ECO:0000256" key="3">
    <source>
        <dbReference type="ARBA" id="ARBA00011245"/>
    </source>
</evidence>
<evidence type="ECO:0000259" key="10">
    <source>
        <dbReference type="PROSITE" id="PS51379"/>
    </source>
</evidence>
<keyword evidence="6" id="KW-0479">Metal-binding</keyword>
<dbReference type="InterPro" id="IPR013785">
    <property type="entry name" value="Aldolase_TIM"/>
</dbReference>
<protein>
    <submittedName>
        <fullName evidence="12">PflC2</fullName>
        <ecNumber evidence="12">1.97.1.4</ecNumber>
    </submittedName>
</protein>
<evidence type="ECO:0000313" key="13">
    <source>
        <dbReference type="Proteomes" id="UP000000442"/>
    </source>
</evidence>
<dbReference type="InterPro" id="IPR017896">
    <property type="entry name" value="4Fe4S_Fe-S-bd"/>
</dbReference>
<evidence type="ECO:0000256" key="6">
    <source>
        <dbReference type="ARBA" id="ARBA00022723"/>
    </source>
</evidence>
<organism evidence="12 13">
    <name type="scientific">Desulforapulum autotrophicum (strain ATCC 43914 / DSM 3382 / VKM B-1955 / HRM2)</name>
    <name type="common">Desulfobacterium autotrophicum</name>
    <dbReference type="NCBI Taxonomy" id="177437"/>
    <lineage>
        <taxon>Bacteria</taxon>
        <taxon>Pseudomonadati</taxon>
        <taxon>Thermodesulfobacteriota</taxon>
        <taxon>Desulfobacteria</taxon>
        <taxon>Desulfobacterales</taxon>
        <taxon>Desulfobacteraceae</taxon>
        <taxon>Desulforapulum</taxon>
    </lineage>
</organism>
<dbReference type="InterPro" id="IPR001989">
    <property type="entry name" value="Radical_activat_CS"/>
</dbReference>
<dbReference type="KEGG" id="dat:HRM2_49340"/>
<dbReference type="PROSITE" id="PS51918">
    <property type="entry name" value="RADICAL_SAM"/>
    <property type="match status" value="1"/>
</dbReference>
<gene>
    <name evidence="12" type="primary">pflC2</name>
    <name evidence="12" type="ordered locus">HRM2_49340</name>
</gene>
<dbReference type="SUPFAM" id="SSF54862">
    <property type="entry name" value="4Fe-4S ferredoxins"/>
    <property type="match status" value="1"/>
</dbReference>
<dbReference type="eggNOG" id="COG1180">
    <property type="taxonomic scope" value="Bacteria"/>
</dbReference>
<evidence type="ECO:0000256" key="7">
    <source>
        <dbReference type="ARBA" id="ARBA00023002"/>
    </source>
</evidence>
<keyword evidence="9" id="KW-0411">Iron-sulfur</keyword>
<evidence type="ECO:0000256" key="9">
    <source>
        <dbReference type="ARBA" id="ARBA00023014"/>
    </source>
</evidence>
<dbReference type="InterPro" id="IPR012839">
    <property type="entry name" value="Organic_radical_activase"/>
</dbReference>
<dbReference type="PROSITE" id="PS51379">
    <property type="entry name" value="4FE4S_FER_2"/>
    <property type="match status" value="2"/>
</dbReference>
<dbReference type="GO" id="GO:0051539">
    <property type="term" value="F:4 iron, 4 sulfur cluster binding"/>
    <property type="evidence" value="ECO:0007669"/>
    <property type="project" value="UniProtKB-KW"/>
</dbReference>
<dbReference type="SFLD" id="SFLDG01118">
    <property type="entry name" value="activating_enzymes__group_2"/>
    <property type="match status" value="1"/>
</dbReference>
<evidence type="ECO:0000256" key="2">
    <source>
        <dbReference type="ARBA" id="ARBA00009777"/>
    </source>
</evidence>
<dbReference type="PANTHER" id="PTHR30352">
    <property type="entry name" value="PYRUVATE FORMATE-LYASE-ACTIVATING ENZYME"/>
    <property type="match status" value="1"/>
</dbReference>
<dbReference type="AlphaFoldDB" id="C0QIN8"/>
<proteinExistence type="inferred from homology"/>
<dbReference type="Gene3D" id="3.30.70.20">
    <property type="match status" value="1"/>
</dbReference>
<comment type="cofactor">
    <cofactor evidence="1">
        <name>[4Fe-4S] cluster</name>
        <dbReference type="ChEBI" id="CHEBI:49883"/>
    </cofactor>
</comment>
<keyword evidence="5" id="KW-0949">S-adenosyl-L-methionine</keyword>
<dbReference type="InterPro" id="IPR034457">
    <property type="entry name" value="Organic_radical-activating"/>
</dbReference>
<evidence type="ECO:0000256" key="1">
    <source>
        <dbReference type="ARBA" id="ARBA00001966"/>
    </source>
</evidence>
<dbReference type="STRING" id="177437.HRM2_49340"/>
<comment type="subunit">
    <text evidence="3">Monomer.</text>
</comment>
<dbReference type="PIRSF" id="PIRSF000371">
    <property type="entry name" value="PFL_act_enz"/>
    <property type="match status" value="1"/>
</dbReference>
<keyword evidence="13" id="KW-1185">Reference proteome</keyword>
<dbReference type="SUPFAM" id="SSF102114">
    <property type="entry name" value="Radical SAM enzymes"/>
    <property type="match status" value="1"/>
</dbReference>
<dbReference type="OrthoDB" id="9782387at2"/>